<organism evidence="8 9">
    <name type="scientific">Ajellomyces capsulatus</name>
    <name type="common">Darling's disease fungus</name>
    <name type="synonym">Histoplasma capsulatum</name>
    <dbReference type="NCBI Taxonomy" id="5037"/>
    <lineage>
        <taxon>Eukaryota</taxon>
        <taxon>Fungi</taxon>
        <taxon>Dikarya</taxon>
        <taxon>Ascomycota</taxon>
        <taxon>Pezizomycotina</taxon>
        <taxon>Eurotiomycetes</taxon>
        <taxon>Eurotiomycetidae</taxon>
        <taxon>Onygenales</taxon>
        <taxon>Ajellomycetaceae</taxon>
        <taxon>Histoplasma</taxon>
    </lineage>
</organism>
<evidence type="ECO:0000256" key="1">
    <source>
        <dbReference type="ARBA" id="ARBA00004477"/>
    </source>
</evidence>
<reference evidence="8" key="1">
    <citation type="submission" date="2021-01" db="EMBL/GenBank/DDBJ databases">
        <title>Chromosome-level genome assembly of a human fungal pathogen reveals clustering of transcriptionally co-regulated genes.</title>
        <authorList>
            <person name="Voorhies M."/>
            <person name="Cohen S."/>
            <person name="Shea T.P."/>
            <person name="Petrus S."/>
            <person name="Munoz J.F."/>
            <person name="Poplawski S."/>
            <person name="Goldman W.E."/>
            <person name="Michael T."/>
            <person name="Cuomo C.A."/>
            <person name="Sil A."/>
            <person name="Beyhan S."/>
        </authorList>
    </citation>
    <scope>NUCLEOTIDE SEQUENCE</scope>
    <source>
        <strain evidence="8">WU24</strain>
    </source>
</reference>
<comment type="pathway">
    <text evidence="7">Protein modification; protein glycosylation.</text>
</comment>
<comment type="function">
    <text evidence="7">Stabilizer subunit of the dolichol-phosphate mannose (DPM) synthase complex; tethers catalytic subunit to the ER.</text>
</comment>
<comment type="similarity">
    <text evidence="2 7">Belongs to the DPM3 family.</text>
</comment>
<comment type="subcellular location">
    <subcellularLocation>
        <location evidence="1 7">Endoplasmic reticulum membrane</location>
        <topology evidence="1 7">Multi-pass membrane protein</topology>
    </subcellularLocation>
</comment>
<evidence type="ECO:0000256" key="7">
    <source>
        <dbReference type="RuleBase" id="RU365085"/>
    </source>
</evidence>
<dbReference type="AlphaFoldDB" id="A0A8A1ML26"/>
<keyword evidence="6" id="KW-0472">Membrane</keyword>
<dbReference type="GO" id="GO:0006506">
    <property type="term" value="P:GPI anchor biosynthetic process"/>
    <property type="evidence" value="ECO:0007669"/>
    <property type="project" value="TreeGrafter"/>
</dbReference>
<dbReference type="Proteomes" id="UP000663671">
    <property type="component" value="Chromosome 6"/>
</dbReference>
<evidence type="ECO:0000256" key="5">
    <source>
        <dbReference type="ARBA" id="ARBA00022989"/>
    </source>
</evidence>
<evidence type="ECO:0000313" key="8">
    <source>
        <dbReference type="EMBL" id="QSS66831.1"/>
    </source>
</evidence>
<keyword evidence="3" id="KW-0812">Transmembrane</keyword>
<dbReference type="GO" id="GO:0033185">
    <property type="term" value="C:dolichol-phosphate-mannose synthase complex"/>
    <property type="evidence" value="ECO:0007669"/>
    <property type="project" value="TreeGrafter"/>
</dbReference>
<dbReference type="PANTHER" id="PTHR16433">
    <property type="entry name" value="DOLICHOL-PHOSPHATE MANNOSYLTRANSFERASE SUBUNIT 3"/>
    <property type="match status" value="1"/>
</dbReference>
<evidence type="ECO:0000313" key="9">
    <source>
        <dbReference type="Proteomes" id="UP000663671"/>
    </source>
</evidence>
<dbReference type="PANTHER" id="PTHR16433:SF0">
    <property type="entry name" value="DOLICHOL-PHOSPHATE MANNOSYLTRANSFERASE SUBUNIT 3"/>
    <property type="match status" value="1"/>
</dbReference>
<name>A0A8A1ML26_AJECA</name>
<keyword evidence="5" id="KW-1133">Transmembrane helix</keyword>
<proteinExistence type="inferred from homology"/>
<keyword evidence="4 7" id="KW-0256">Endoplasmic reticulum</keyword>
<dbReference type="InterPro" id="IPR013174">
    <property type="entry name" value="DPM3"/>
</dbReference>
<dbReference type="VEuPathDB" id="FungiDB:I7I51_03043"/>
<dbReference type="UniPathway" id="UPA00378"/>
<comment type="subunit">
    <text evidence="7">Component of the dolichol-phosphate mannose (DPM) synthase complex.</text>
</comment>
<dbReference type="GO" id="GO:0005789">
    <property type="term" value="C:endoplasmic reticulum membrane"/>
    <property type="evidence" value="ECO:0007669"/>
    <property type="project" value="UniProtKB-SubCell"/>
</dbReference>
<dbReference type="Pfam" id="PF08285">
    <property type="entry name" value="DPM3"/>
    <property type="match status" value="1"/>
</dbReference>
<dbReference type="EMBL" id="CP069116">
    <property type="protein sequence ID" value="QSS66831.1"/>
    <property type="molecule type" value="Genomic_DNA"/>
</dbReference>
<evidence type="ECO:0000256" key="4">
    <source>
        <dbReference type="ARBA" id="ARBA00022824"/>
    </source>
</evidence>
<evidence type="ECO:0000256" key="3">
    <source>
        <dbReference type="ARBA" id="ARBA00022692"/>
    </source>
</evidence>
<evidence type="ECO:0000256" key="6">
    <source>
        <dbReference type="ARBA" id="ARBA00023136"/>
    </source>
</evidence>
<dbReference type="OrthoDB" id="2014333at2759"/>
<protein>
    <recommendedName>
        <fullName evidence="7">Dolichol-phosphate mannosyltransferase subunit 3</fullName>
    </recommendedName>
</protein>
<sequence length="47" mass="5408">MVIGAYMLFRLGWGVYAFNDVPEEYSSLQEEILEAKNQLRVAKVDVD</sequence>
<gene>
    <name evidence="8" type="ORF">I7I51_03043</name>
</gene>
<accession>A0A8A1ML26</accession>
<evidence type="ECO:0000256" key="2">
    <source>
        <dbReference type="ARBA" id="ARBA00010430"/>
    </source>
</evidence>